<dbReference type="InterPro" id="IPR000531">
    <property type="entry name" value="Beta-barrel_TonB"/>
</dbReference>
<keyword evidence="5 9" id="KW-0798">TonB box</keyword>
<name>A0A2T5J996_9SPHI</name>
<comment type="subcellular location">
    <subcellularLocation>
        <location evidence="1 8">Cell outer membrane</location>
        <topology evidence="1 8">Multi-pass membrane protein</topology>
    </subcellularLocation>
</comment>
<evidence type="ECO:0000313" key="12">
    <source>
        <dbReference type="EMBL" id="PTQ96651.1"/>
    </source>
</evidence>
<dbReference type="InterPro" id="IPR037066">
    <property type="entry name" value="Plug_dom_sf"/>
</dbReference>
<dbReference type="Proteomes" id="UP000244168">
    <property type="component" value="Unassembled WGS sequence"/>
</dbReference>
<feature type="domain" description="TonB-dependent receptor-like beta-barrel" evidence="10">
    <location>
        <begin position="440"/>
        <end position="807"/>
    </location>
</feature>
<dbReference type="NCBIfam" id="TIGR04056">
    <property type="entry name" value="OMP_RagA_SusC"/>
    <property type="match status" value="1"/>
</dbReference>
<evidence type="ECO:0000259" key="10">
    <source>
        <dbReference type="Pfam" id="PF00593"/>
    </source>
</evidence>
<keyword evidence="3 8" id="KW-1134">Transmembrane beta strand</keyword>
<protein>
    <submittedName>
        <fullName evidence="12">TonB-linked SusC/RagA family outer membrane protein</fullName>
    </submittedName>
</protein>
<evidence type="ECO:0000256" key="4">
    <source>
        <dbReference type="ARBA" id="ARBA00022692"/>
    </source>
</evidence>
<feature type="domain" description="TonB-dependent receptor plug" evidence="11">
    <location>
        <begin position="133"/>
        <end position="240"/>
    </location>
</feature>
<dbReference type="InterPro" id="IPR023996">
    <property type="entry name" value="TonB-dep_OMP_SusC/RagA"/>
</dbReference>
<keyword evidence="7 8" id="KW-0998">Cell outer membrane</keyword>
<evidence type="ECO:0000256" key="3">
    <source>
        <dbReference type="ARBA" id="ARBA00022452"/>
    </source>
</evidence>
<accession>A0A2T5J996</accession>
<reference evidence="12 13" key="1">
    <citation type="submission" date="2018-04" db="EMBL/GenBank/DDBJ databases">
        <title>Genomic Encyclopedia of Archaeal and Bacterial Type Strains, Phase II (KMG-II): from individual species to whole genera.</title>
        <authorList>
            <person name="Goeker M."/>
        </authorList>
    </citation>
    <scope>NUCLEOTIDE SEQUENCE [LARGE SCALE GENOMIC DNA]</scope>
    <source>
        <strain evidence="12 13">DSM 26809</strain>
    </source>
</reference>
<proteinExistence type="inferred from homology"/>
<dbReference type="InterPro" id="IPR039426">
    <property type="entry name" value="TonB-dep_rcpt-like"/>
</dbReference>
<dbReference type="AlphaFoldDB" id="A0A2T5J996"/>
<evidence type="ECO:0000256" key="8">
    <source>
        <dbReference type="PROSITE-ProRule" id="PRU01360"/>
    </source>
</evidence>
<dbReference type="InterPro" id="IPR012910">
    <property type="entry name" value="Plug_dom"/>
</dbReference>
<evidence type="ECO:0000259" key="11">
    <source>
        <dbReference type="Pfam" id="PF07715"/>
    </source>
</evidence>
<dbReference type="Gene3D" id="2.40.170.20">
    <property type="entry name" value="TonB-dependent receptor, beta-barrel domain"/>
    <property type="match status" value="1"/>
</dbReference>
<gene>
    <name evidence="12" type="ORF">C8P68_104136</name>
</gene>
<evidence type="ECO:0000256" key="9">
    <source>
        <dbReference type="RuleBase" id="RU003357"/>
    </source>
</evidence>
<dbReference type="OrthoDB" id="9768177at2"/>
<dbReference type="Pfam" id="PF13715">
    <property type="entry name" value="CarbopepD_reg_2"/>
    <property type="match status" value="1"/>
</dbReference>
<dbReference type="GO" id="GO:0009279">
    <property type="term" value="C:cell outer membrane"/>
    <property type="evidence" value="ECO:0007669"/>
    <property type="project" value="UniProtKB-SubCell"/>
</dbReference>
<comment type="similarity">
    <text evidence="8 9">Belongs to the TonB-dependent receptor family.</text>
</comment>
<dbReference type="SUPFAM" id="SSF49464">
    <property type="entry name" value="Carboxypeptidase regulatory domain-like"/>
    <property type="match status" value="1"/>
</dbReference>
<dbReference type="InterPro" id="IPR036942">
    <property type="entry name" value="Beta-barrel_TonB_sf"/>
</dbReference>
<dbReference type="NCBIfam" id="TIGR04057">
    <property type="entry name" value="SusC_RagA_signa"/>
    <property type="match status" value="1"/>
</dbReference>
<dbReference type="FunFam" id="2.170.130.10:FF:000008">
    <property type="entry name" value="SusC/RagA family TonB-linked outer membrane protein"/>
    <property type="match status" value="1"/>
</dbReference>
<keyword evidence="4 8" id="KW-0812">Transmembrane</keyword>
<dbReference type="PROSITE" id="PS52016">
    <property type="entry name" value="TONB_DEPENDENT_REC_3"/>
    <property type="match status" value="1"/>
</dbReference>
<evidence type="ECO:0000256" key="5">
    <source>
        <dbReference type="ARBA" id="ARBA00023077"/>
    </source>
</evidence>
<keyword evidence="6 8" id="KW-0472">Membrane</keyword>
<evidence type="ECO:0000256" key="7">
    <source>
        <dbReference type="ARBA" id="ARBA00023237"/>
    </source>
</evidence>
<organism evidence="12 13">
    <name type="scientific">Mucilaginibacter yixingensis</name>
    <dbReference type="NCBI Taxonomy" id="1295612"/>
    <lineage>
        <taxon>Bacteria</taxon>
        <taxon>Pseudomonadati</taxon>
        <taxon>Bacteroidota</taxon>
        <taxon>Sphingobacteriia</taxon>
        <taxon>Sphingobacteriales</taxon>
        <taxon>Sphingobacteriaceae</taxon>
        <taxon>Mucilaginibacter</taxon>
    </lineage>
</organism>
<evidence type="ECO:0000256" key="1">
    <source>
        <dbReference type="ARBA" id="ARBA00004571"/>
    </source>
</evidence>
<keyword evidence="2 8" id="KW-0813">Transport</keyword>
<evidence type="ECO:0000313" key="13">
    <source>
        <dbReference type="Proteomes" id="UP000244168"/>
    </source>
</evidence>
<dbReference type="SUPFAM" id="SSF56935">
    <property type="entry name" value="Porins"/>
    <property type="match status" value="1"/>
</dbReference>
<dbReference type="Gene3D" id="2.60.40.1120">
    <property type="entry name" value="Carboxypeptidase-like, regulatory domain"/>
    <property type="match status" value="1"/>
</dbReference>
<comment type="caution">
    <text evidence="12">The sequence shown here is derived from an EMBL/GenBank/DDBJ whole genome shotgun (WGS) entry which is preliminary data.</text>
</comment>
<dbReference type="Pfam" id="PF07715">
    <property type="entry name" value="Plug"/>
    <property type="match status" value="1"/>
</dbReference>
<dbReference type="Pfam" id="PF00593">
    <property type="entry name" value="TonB_dep_Rec_b-barrel"/>
    <property type="match status" value="1"/>
</dbReference>
<dbReference type="InterPro" id="IPR023997">
    <property type="entry name" value="TonB-dep_OMP_SusC/RagA_CS"/>
</dbReference>
<dbReference type="InterPro" id="IPR008969">
    <property type="entry name" value="CarboxyPept-like_regulatory"/>
</dbReference>
<keyword evidence="13" id="KW-1185">Reference proteome</keyword>
<dbReference type="EMBL" id="QAOQ01000004">
    <property type="protein sequence ID" value="PTQ96651.1"/>
    <property type="molecule type" value="Genomic_DNA"/>
</dbReference>
<evidence type="ECO:0000256" key="6">
    <source>
        <dbReference type="ARBA" id="ARBA00023136"/>
    </source>
</evidence>
<evidence type="ECO:0000256" key="2">
    <source>
        <dbReference type="ARBA" id="ARBA00022448"/>
    </source>
</evidence>
<sequence length="1046" mass="114018">MRLKIYEKKFENAHNKPASKRGVSLLLAVILSIFSLSLYAQNVTVKGHVLDERGQGMPGATIRIKGATRGTATDINGSYQISAPKNATLEVTSVGYVTQAVAIDGRTNINVTLVPDAKTLQDVVVVGYGSQRKESVTGSVASISGAKLNEVASANIAQALQGRLPGVEIQQNSTKPGATAQIRIRGTRSINASNDPLIVLDGIPFGGTIADISPDDIKSIDILKDASATAIYGSRGANGVILVTTRRGSMGQAPQISYSAYGMVKDVMKYPMMNATEFIALRKRAGLYTVPGSDEDMTGATNTDWQSLFYRKTPFSQNHDLNVMGSTASNGSYKFGLGYYNDQSPIPLQQYTRIALRGSVDQEIGKYFRIGFTTNTNYSITDGNNLTASSMLALSPIANPFNADGSTKRIVNEALDQAWVYTRNTMAGLGDSYANRTKDFASYNSAYLEMKIPGVTGLKYRLNLGGNIRNSNNGSYTGQGVFNSNAQSQNSASITNSQTTQWTIENLLFYDRTFAKKHNLNLTALYSAEQTNYNSSYISRVNIAGDSFQYFNLGQTSTGSNDDISINPASQGYNQSGLVSLMGRAIYTYDDKYLLTVTYRRDASSRLAEGHKWHNYPAVSAGWNIDKESFMKNVSWINALKVRAGYGETSNQSIAPYATLGQLTVRPYNFGTTNANGYYVSQLPNPLLTWEFSKTKNLALDFSLFHNRLSGTVEAYDTRTSNLLLTVGLPATSGVANYVGNVGSTSNKGFEISLNGTIIDHKNGWTWDAGVNVYRNVNRVTALASGQTRDENNWLFVGHPLNVIFDYQKIGIWQTSEAATVKQYEGPSGVPGMIKVLYTGTYNADGSPTRTTSAADRQILDADPKFQGGFNTRVAYKNFDFSVVGAFVNGGILNSTLYGANSYMNLESGRNANIKIDYWTPDNPNAKFPDPLGPKGSNNPMYGSTLGYFDASYLKIRALTFGYNVEGKWMKAIGAKRLRVYATAQNPFIFFSPYYKQSKQDPEPNSYANDSSTMAVAYGSGQARLLTVGTNVPNTRNYLLGLNVTF</sequence>
<dbReference type="Gene3D" id="2.170.130.10">
    <property type="entry name" value="TonB-dependent receptor, plug domain"/>
    <property type="match status" value="1"/>
</dbReference>